<dbReference type="Pfam" id="PF10428">
    <property type="entry name" value="SOG2"/>
    <property type="match status" value="1"/>
</dbReference>
<evidence type="ECO:0000256" key="1">
    <source>
        <dbReference type="ARBA" id="ARBA00022614"/>
    </source>
</evidence>
<feature type="domain" description="Disease resistance R13L4/SHOC-2-like LRR" evidence="4">
    <location>
        <begin position="248"/>
        <end position="341"/>
    </location>
</feature>
<dbReference type="EMBL" id="KI669465">
    <property type="protein sequence ID" value="OCF55798.1"/>
    <property type="molecule type" value="Genomic_DNA"/>
</dbReference>
<feature type="compositionally biased region" description="Basic and acidic residues" evidence="3">
    <location>
        <begin position="583"/>
        <end position="596"/>
    </location>
</feature>
<dbReference type="Gene3D" id="3.80.10.10">
    <property type="entry name" value="Ribonuclease Inhibitor"/>
    <property type="match status" value="1"/>
</dbReference>
<dbReference type="PANTHER" id="PTHR48051:SF46">
    <property type="entry name" value="LEUCINE RICH REPEAT-CONTAINING DOMAIN PROTEIN"/>
    <property type="match status" value="1"/>
</dbReference>
<feature type="compositionally biased region" description="Low complexity" evidence="3">
    <location>
        <begin position="1373"/>
        <end position="1382"/>
    </location>
</feature>
<dbReference type="InterPro" id="IPR001611">
    <property type="entry name" value="Leu-rich_rpt"/>
</dbReference>
<keyword evidence="1" id="KW-0433">Leucine-rich repeat</keyword>
<feature type="region of interest" description="Disordered" evidence="3">
    <location>
        <begin position="1"/>
        <end position="97"/>
    </location>
</feature>
<feature type="compositionally biased region" description="Low complexity" evidence="3">
    <location>
        <begin position="490"/>
        <end position="502"/>
    </location>
</feature>
<dbReference type="Pfam" id="PF23598">
    <property type="entry name" value="LRR_14"/>
    <property type="match status" value="1"/>
</dbReference>
<feature type="compositionally biased region" description="Polar residues" evidence="3">
    <location>
        <begin position="878"/>
        <end position="889"/>
    </location>
</feature>
<dbReference type="Proteomes" id="UP000092583">
    <property type="component" value="Unassembled WGS sequence"/>
</dbReference>
<dbReference type="PROSITE" id="PS51450">
    <property type="entry name" value="LRR"/>
    <property type="match status" value="2"/>
</dbReference>
<dbReference type="InterPro" id="IPR055414">
    <property type="entry name" value="LRR_R13L4/SHOC2-like"/>
</dbReference>
<feature type="compositionally biased region" description="Acidic residues" evidence="3">
    <location>
        <begin position="974"/>
        <end position="985"/>
    </location>
</feature>
<feature type="region of interest" description="Disordered" evidence="3">
    <location>
        <begin position="1242"/>
        <end position="1304"/>
    </location>
</feature>
<dbReference type="SUPFAM" id="SSF52075">
    <property type="entry name" value="Outer arm dynein light chain 1"/>
    <property type="match status" value="1"/>
</dbReference>
<reference evidence="5 6" key="1">
    <citation type="submission" date="2013-07" db="EMBL/GenBank/DDBJ databases">
        <title>The Genome Sequence of Kwoniella mangroviensis CBS10435.</title>
        <authorList>
            <consortium name="The Broad Institute Genome Sequencing Platform"/>
            <person name="Cuomo C."/>
            <person name="Litvintseva A."/>
            <person name="Chen Y."/>
            <person name="Heitman J."/>
            <person name="Sun S."/>
            <person name="Springer D."/>
            <person name="Dromer F."/>
            <person name="Young S.K."/>
            <person name="Zeng Q."/>
            <person name="Gargeya S."/>
            <person name="Fitzgerald M."/>
            <person name="Abouelleil A."/>
            <person name="Alvarado L."/>
            <person name="Berlin A.M."/>
            <person name="Chapman S.B."/>
            <person name="Dewar J."/>
            <person name="Goldberg J."/>
            <person name="Griggs A."/>
            <person name="Gujja S."/>
            <person name="Hansen M."/>
            <person name="Howarth C."/>
            <person name="Imamovic A."/>
            <person name="Larimer J."/>
            <person name="McCowan C."/>
            <person name="Murphy C."/>
            <person name="Pearson M."/>
            <person name="Priest M."/>
            <person name="Roberts A."/>
            <person name="Saif S."/>
            <person name="Shea T."/>
            <person name="Sykes S."/>
            <person name="Wortman J."/>
            <person name="Nusbaum C."/>
            <person name="Birren B."/>
        </authorList>
    </citation>
    <scope>NUCLEOTIDE SEQUENCE [LARGE SCALE GENOMIC DNA]</scope>
    <source>
        <strain evidence="5 6">CBS 10435</strain>
    </source>
</reference>
<name>A0A1B9IJD9_9TREE</name>
<dbReference type="InterPro" id="IPR019487">
    <property type="entry name" value="RAM_signalling_pathway_SOG2"/>
</dbReference>
<feature type="compositionally biased region" description="Polar residues" evidence="3">
    <location>
        <begin position="1387"/>
        <end position="1399"/>
    </location>
</feature>
<feature type="compositionally biased region" description="Polar residues" evidence="3">
    <location>
        <begin position="1255"/>
        <end position="1264"/>
    </location>
</feature>
<feature type="compositionally biased region" description="Polar residues" evidence="3">
    <location>
        <begin position="944"/>
        <end position="956"/>
    </location>
</feature>
<feature type="compositionally biased region" description="Polar residues" evidence="3">
    <location>
        <begin position="362"/>
        <end position="376"/>
    </location>
</feature>
<dbReference type="STRING" id="1331196.A0A1B9IJD9"/>
<evidence type="ECO:0000313" key="5">
    <source>
        <dbReference type="EMBL" id="OCF55798.1"/>
    </source>
</evidence>
<dbReference type="OrthoDB" id="1394818at2759"/>
<feature type="compositionally biased region" description="Polar residues" evidence="3">
    <location>
        <begin position="1275"/>
        <end position="1302"/>
    </location>
</feature>
<feature type="region of interest" description="Disordered" evidence="3">
    <location>
        <begin position="583"/>
        <end position="607"/>
    </location>
</feature>
<organism evidence="5 6">
    <name type="scientific">Kwoniella mangroviensis CBS 10435</name>
    <dbReference type="NCBI Taxonomy" id="1331196"/>
    <lineage>
        <taxon>Eukaryota</taxon>
        <taxon>Fungi</taxon>
        <taxon>Dikarya</taxon>
        <taxon>Basidiomycota</taxon>
        <taxon>Agaricomycotina</taxon>
        <taxon>Tremellomycetes</taxon>
        <taxon>Tremellales</taxon>
        <taxon>Cryptococcaceae</taxon>
        <taxon>Kwoniella</taxon>
    </lineage>
</organism>
<gene>
    <name evidence="5" type="ORF">L486_06550</name>
</gene>
<dbReference type="InterPro" id="IPR003591">
    <property type="entry name" value="Leu-rich_rpt_typical-subtyp"/>
</dbReference>
<feature type="region of interest" description="Disordered" evidence="3">
    <location>
        <begin position="456"/>
        <end position="554"/>
    </location>
</feature>
<sequence length="1399" mass="150647">MSLPLPLPHMHSSPSLSSTSSSTMTPTSTPSQSLSQPPGTHNLRVNTNLPPSSNSRLRSNSALSPRPTPNSLSPINTNLSRRGGGGGGEMMGLHGPSKSLGSNLANYNSNGYNYESRLPSPLSASPSPGGSGGDEKNDVAAVVRGFRGGGPNSPLGAPLGTPPPTNRSQSNPGSGRTRGTSPTPPPAGPPTEEYIINKIKEIAEGSKDEGDTLDISRQNMSKISDEVVDVFERGVGKGKRGVWRLALSYNNLTNDSISYRFAHLSRLRYLNLKGNYLTEFPRPITELAALEILDLSKNKITSFPDEPRRLTRLKVLSLTNNKIYTLPGYMVQFTSLKVFKVDHNPIEWPPKEVLGPLAEPVDQSSRSKTGEGASTNSKDRKDQDLRPWIENMKSWMRQRAADSERLLQQAEESNRISEDEPLSAASIATSASARSFRSQLESPMIAMSSQETVKRAVFPQNHDDRPRTPTRPFVLGRSRSATLSDDALARSYSPGPSQYSPYRPRHSRDPSASSFTSPPSASTESSAHSRMPSASNLPQPPAIPATQGHSRGASYTATQRLSGNLTVKKSLPDLRQSHAQIIQDRKNDGQPIEETRPLGLGIAAPGVPKFQLPGRGWGGEMMRSPTAGPTMSGQERSRVMNRKGSIEMMRRTSGDMSGEMAEKRNSQDGPQIDESRNSYFRRLSTLPVSTISKSIPPVLLKFIDAVRGILYALSQLHSALRQYLVFAVSERIASVFSRVMEPAGNYMNTLINALDRFDSMSRRNSPPVHVIRNVIDAAKESVAVFAKVVAVLKMQIPALKNNDIRYTRTLLTMIYGSMAEVACSWQSMAPLLAEMRPLLVTDVSGLAMRLMEGVKMVPTGSLSGRTPISPIIERRESQSPASVSKSTVGGSPLVPQLEDSPAPAVVHATSLRTMGKSRRQAGSFSSLDVERGMLMGSPGGPRSNEMNTSDQLSTPGSYLRHRPSESATIVLDQQTEESDEEEEESSQAPIPPPQFPISTTSPNGTPFTIPGTPPEIVPSHQHIAMVPASSPQGRHHPSSSSGSSHAMAMSFTSNNPPAPSRKLSVDVRPPTPASASVFDEDLLDVIETAADVAFTCWLKLAEDIGASSPPFSQHQKSGSQSSLLSNAESTRMGMGPFSAKRPSTISVKHHTELLHLLSIAEQITAGLRESLMGLRANPSTYTTTTLPDDAQAFIKTVVKVSELVKIISATHNFPMSVRAACSRLTQSTRECAILIQVSSLRPSNATPASIPPLSATGTASSGNRPISPMYRHQTSRSGSNANTTLNSQEDLSIPNNHNQYQPHSAGYMTHTWDITNPNPNPGGGGQGTKDGLRGLQLPSRQMAMALGRSRSANAVPPMAMTGVQGQNQYQMGGNGGNRYMNGNGNGDQPNSAQPTKISF</sequence>
<feature type="compositionally biased region" description="Basic and acidic residues" evidence="3">
    <location>
        <begin position="377"/>
        <end position="386"/>
    </location>
</feature>
<feature type="region of interest" description="Disordered" evidence="3">
    <location>
        <begin position="652"/>
        <end position="674"/>
    </location>
</feature>
<evidence type="ECO:0000256" key="3">
    <source>
        <dbReference type="SAM" id="MobiDB-lite"/>
    </source>
</evidence>
<feature type="compositionally biased region" description="Polar residues" evidence="3">
    <location>
        <begin position="69"/>
        <end position="80"/>
    </location>
</feature>
<feature type="region of interest" description="Disordered" evidence="3">
    <location>
        <begin position="144"/>
        <end position="192"/>
    </location>
</feature>
<evidence type="ECO:0000313" key="6">
    <source>
        <dbReference type="Proteomes" id="UP000092583"/>
    </source>
</evidence>
<keyword evidence="6" id="KW-1185">Reference proteome</keyword>
<dbReference type="InterPro" id="IPR032675">
    <property type="entry name" value="LRR_dom_sf"/>
</dbReference>
<feature type="compositionally biased region" description="Low complexity" evidence="3">
    <location>
        <begin position="1038"/>
        <end position="1050"/>
    </location>
</feature>
<reference evidence="6" key="2">
    <citation type="submission" date="2013-12" db="EMBL/GenBank/DDBJ databases">
        <title>Evolution of pathogenesis and genome organization in the Tremellales.</title>
        <authorList>
            <person name="Cuomo C."/>
            <person name="Litvintseva A."/>
            <person name="Heitman J."/>
            <person name="Chen Y."/>
            <person name="Sun S."/>
            <person name="Springer D."/>
            <person name="Dromer F."/>
            <person name="Young S."/>
            <person name="Zeng Q."/>
            <person name="Chapman S."/>
            <person name="Gujja S."/>
            <person name="Saif S."/>
            <person name="Birren B."/>
        </authorList>
    </citation>
    <scope>NUCLEOTIDE SEQUENCE [LARGE SCALE GENOMIC DNA]</scope>
    <source>
        <strain evidence="6">CBS 10435</strain>
    </source>
</reference>
<feature type="region of interest" description="Disordered" evidence="3">
    <location>
        <begin position="865"/>
        <end position="1068"/>
    </location>
</feature>
<dbReference type="GO" id="GO:0005737">
    <property type="term" value="C:cytoplasm"/>
    <property type="evidence" value="ECO:0007669"/>
    <property type="project" value="TreeGrafter"/>
</dbReference>
<dbReference type="InterPro" id="IPR050216">
    <property type="entry name" value="LRR_domain-containing"/>
</dbReference>
<dbReference type="SMART" id="SM00369">
    <property type="entry name" value="LRR_TYP"/>
    <property type="match status" value="3"/>
</dbReference>
<dbReference type="PANTHER" id="PTHR48051">
    <property type="match status" value="1"/>
</dbReference>
<evidence type="ECO:0000259" key="4">
    <source>
        <dbReference type="Pfam" id="PF23598"/>
    </source>
</evidence>
<accession>A0A1B9IJD9</accession>
<feature type="region of interest" description="Disordered" evidence="3">
    <location>
        <begin position="118"/>
        <end position="137"/>
    </location>
</feature>
<feature type="compositionally biased region" description="Low complexity" evidence="3">
    <location>
        <begin position="510"/>
        <end position="529"/>
    </location>
</feature>
<feature type="region of interest" description="Disordered" evidence="3">
    <location>
        <begin position="400"/>
        <end position="424"/>
    </location>
</feature>
<feature type="compositionally biased region" description="Low complexity" evidence="3">
    <location>
        <begin position="48"/>
        <end position="65"/>
    </location>
</feature>
<feature type="region of interest" description="Disordered" evidence="3">
    <location>
        <begin position="1373"/>
        <end position="1399"/>
    </location>
</feature>
<evidence type="ECO:0000256" key="2">
    <source>
        <dbReference type="ARBA" id="ARBA00022737"/>
    </source>
</evidence>
<protein>
    <recommendedName>
        <fullName evidence="4">Disease resistance R13L4/SHOC-2-like LRR domain-containing protein</fullName>
    </recommendedName>
</protein>
<feature type="compositionally biased region" description="Low complexity" evidence="3">
    <location>
        <begin position="1"/>
        <end position="38"/>
    </location>
</feature>
<feature type="compositionally biased region" description="Low complexity" evidence="3">
    <location>
        <begin position="172"/>
        <end position="181"/>
    </location>
</feature>
<feature type="compositionally biased region" description="Polar residues" evidence="3">
    <location>
        <begin position="996"/>
        <end position="1006"/>
    </location>
</feature>
<feature type="compositionally biased region" description="Low complexity" evidence="3">
    <location>
        <begin position="118"/>
        <end position="128"/>
    </location>
</feature>
<keyword evidence="2" id="KW-0677">Repeat</keyword>
<feature type="region of interest" description="Disordered" evidence="3">
    <location>
        <begin position="351"/>
        <end position="386"/>
    </location>
</feature>
<proteinExistence type="predicted"/>